<accession>A0ABD2N9T8</accession>
<evidence type="ECO:0000313" key="2">
    <source>
        <dbReference type="EMBL" id="KAL3275150.1"/>
    </source>
</evidence>
<sequence>MNGDTEGSTSTIAEATQSKTPITSRPGSNRKRKKQDDLSTEVLTTVRDHFKTPREQLDRYDLIEITAAVRIKGLEKRLALIAEKKMTYYLRLGYLRTLLMPHYVSSASNSCTPSPSTMYNVHGLFPEAPNGTTGYSSFQSLDNTTASNFSQFSDN</sequence>
<evidence type="ECO:0000256" key="1">
    <source>
        <dbReference type="SAM" id="MobiDB-lite"/>
    </source>
</evidence>
<reference evidence="2 3" key="1">
    <citation type="journal article" date="2021" name="BMC Biol.">
        <title>Horizontally acquired antibacterial genes associated with adaptive radiation of ladybird beetles.</title>
        <authorList>
            <person name="Li H.S."/>
            <person name="Tang X.F."/>
            <person name="Huang Y.H."/>
            <person name="Xu Z.Y."/>
            <person name="Chen M.L."/>
            <person name="Du X.Y."/>
            <person name="Qiu B.Y."/>
            <person name="Chen P.T."/>
            <person name="Zhang W."/>
            <person name="Slipinski A."/>
            <person name="Escalona H.E."/>
            <person name="Waterhouse R.M."/>
            <person name="Zwick A."/>
            <person name="Pang H."/>
        </authorList>
    </citation>
    <scope>NUCLEOTIDE SEQUENCE [LARGE SCALE GENOMIC DNA]</scope>
    <source>
        <strain evidence="2">SYSU2018</strain>
    </source>
</reference>
<feature type="compositionally biased region" description="Polar residues" evidence="1">
    <location>
        <begin position="1"/>
        <end position="27"/>
    </location>
</feature>
<comment type="caution">
    <text evidence="2">The sequence shown here is derived from an EMBL/GenBank/DDBJ whole genome shotgun (WGS) entry which is preliminary data.</text>
</comment>
<protein>
    <submittedName>
        <fullName evidence="2">Uncharacterized protein</fullName>
    </submittedName>
</protein>
<proteinExistence type="predicted"/>
<dbReference type="AlphaFoldDB" id="A0ABD2N9T8"/>
<evidence type="ECO:0000313" key="3">
    <source>
        <dbReference type="Proteomes" id="UP001516400"/>
    </source>
</evidence>
<feature type="region of interest" description="Disordered" evidence="1">
    <location>
        <begin position="1"/>
        <end position="40"/>
    </location>
</feature>
<dbReference type="EMBL" id="JABFTP020000083">
    <property type="protein sequence ID" value="KAL3275150.1"/>
    <property type="molecule type" value="Genomic_DNA"/>
</dbReference>
<name>A0ABD2N9T8_9CUCU</name>
<dbReference type="Proteomes" id="UP001516400">
    <property type="component" value="Unassembled WGS sequence"/>
</dbReference>
<gene>
    <name evidence="2" type="ORF">HHI36_019919</name>
</gene>
<organism evidence="2 3">
    <name type="scientific">Cryptolaemus montrouzieri</name>
    <dbReference type="NCBI Taxonomy" id="559131"/>
    <lineage>
        <taxon>Eukaryota</taxon>
        <taxon>Metazoa</taxon>
        <taxon>Ecdysozoa</taxon>
        <taxon>Arthropoda</taxon>
        <taxon>Hexapoda</taxon>
        <taxon>Insecta</taxon>
        <taxon>Pterygota</taxon>
        <taxon>Neoptera</taxon>
        <taxon>Endopterygota</taxon>
        <taxon>Coleoptera</taxon>
        <taxon>Polyphaga</taxon>
        <taxon>Cucujiformia</taxon>
        <taxon>Coccinelloidea</taxon>
        <taxon>Coccinellidae</taxon>
        <taxon>Scymninae</taxon>
        <taxon>Scymnini</taxon>
        <taxon>Cryptolaemus</taxon>
    </lineage>
</organism>
<keyword evidence="3" id="KW-1185">Reference proteome</keyword>